<sequence length="228" mass="25442">MNPTEPFVPTVRPVRSSRMNPTEPFIPTFSPFQQCVPLLYRIPNVWITSDEGFIINGHLLKFTSYEVALLTDVSPPPPTTDVSPLPPTIDVAPPPPTIDVAPPPPTTDVAPPPPTRDVAPRPPTTDASPIQSKLSATTPEQIIQYQPHKLKRRRDDKKPSKRSKKPISTHDIKFLHEDMEGAFTSDITKWNLQTVRGIPTQSNDVDYGMFVYKFLEKATTKESGLDLL</sequence>
<evidence type="ECO:0000313" key="2">
    <source>
        <dbReference type="EMBL" id="KAH0455954.1"/>
    </source>
</evidence>
<evidence type="ECO:0008006" key="4">
    <source>
        <dbReference type="Google" id="ProtNLM"/>
    </source>
</evidence>
<gene>
    <name evidence="2" type="ORF">IEQ34_015986</name>
</gene>
<feature type="compositionally biased region" description="Basic residues" evidence="1">
    <location>
        <begin position="148"/>
        <end position="167"/>
    </location>
</feature>
<organism evidence="2 3">
    <name type="scientific">Dendrobium chrysotoxum</name>
    <name type="common">Orchid</name>
    <dbReference type="NCBI Taxonomy" id="161865"/>
    <lineage>
        <taxon>Eukaryota</taxon>
        <taxon>Viridiplantae</taxon>
        <taxon>Streptophyta</taxon>
        <taxon>Embryophyta</taxon>
        <taxon>Tracheophyta</taxon>
        <taxon>Spermatophyta</taxon>
        <taxon>Magnoliopsida</taxon>
        <taxon>Liliopsida</taxon>
        <taxon>Asparagales</taxon>
        <taxon>Orchidaceae</taxon>
        <taxon>Epidendroideae</taxon>
        <taxon>Malaxideae</taxon>
        <taxon>Dendrobiinae</taxon>
        <taxon>Dendrobium</taxon>
    </lineage>
</organism>
<feature type="region of interest" description="Disordered" evidence="1">
    <location>
        <begin position="76"/>
        <end position="170"/>
    </location>
</feature>
<evidence type="ECO:0000256" key="1">
    <source>
        <dbReference type="SAM" id="MobiDB-lite"/>
    </source>
</evidence>
<proteinExistence type="predicted"/>
<dbReference type="EMBL" id="JAGFBR010000014">
    <property type="protein sequence ID" value="KAH0455954.1"/>
    <property type="molecule type" value="Genomic_DNA"/>
</dbReference>
<reference evidence="2 3" key="1">
    <citation type="journal article" date="2021" name="Hortic Res">
        <title>Chromosome-scale assembly of the Dendrobium chrysotoxum genome enhances the understanding of orchid evolution.</title>
        <authorList>
            <person name="Zhang Y."/>
            <person name="Zhang G.Q."/>
            <person name="Zhang D."/>
            <person name="Liu X.D."/>
            <person name="Xu X.Y."/>
            <person name="Sun W.H."/>
            <person name="Yu X."/>
            <person name="Zhu X."/>
            <person name="Wang Z.W."/>
            <person name="Zhao X."/>
            <person name="Zhong W.Y."/>
            <person name="Chen H."/>
            <person name="Yin W.L."/>
            <person name="Huang T."/>
            <person name="Niu S.C."/>
            <person name="Liu Z.J."/>
        </authorList>
    </citation>
    <scope>NUCLEOTIDE SEQUENCE [LARGE SCALE GENOMIC DNA]</scope>
    <source>
        <strain evidence="2">Lindl</strain>
    </source>
</reference>
<protein>
    <recommendedName>
        <fullName evidence="4">Ubiquitin-like protease family profile domain-containing protein</fullName>
    </recommendedName>
</protein>
<keyword evidence="3" id="KW-1185">Reference proteome</keyword>
<dbReference type="Proteomes" id="UP000775213">
    <property type="component" value="Unassembled WGS sequence"/>
</dbReference>
<dbReference type="AlphaFoldDB" id="A0AAV7G297"/>
<accession>A0AAV7G297</accession>
<comment type="caution">
    <text evidence="2">The sequence shown here is derived from an EMBL/GenBank/DDBJ whole genome shotgun (WGS) entry which is preliminary data.</text>
</comment>
<evidence type="ECO:0000313" key="3">
    <source>
        <dbReference type="Proteomes" id="UP000775213"/>
    </source>
</evidence>
<name>A0AAV7G297_DENCH</name>
<feature type="compositionally biased region" description="Pro residues" evidence="1">
    <location>
        <begin position="76"/>
        <end position="123"/>
    </location>
</feature>
<feature type="compositionally biased region" description="Polar residues" evidence="1">
    <location>
        <begin position="126"/>
        <end position="144"/>
    </location>
</feature>